<evidence type="ECO:0000313" key="15">
    <source>
        <dbReference type="EMBL" id="CAD9697483.1"/>
    </source>
</evidence>
<gene>
    <name evidence="15" type="ORF">QSP1433_LOCUS13226</name>
</gene>
<evidence type="ECO:0000259" key="14">
    <source>
        <dbReference type="Pfam" id="PF02803"/>
    </source>
</evidence>
<evidence type="ECO:0000256" key="12">
    <source>
        <dbReference type="RuleBase" id="RU003557"/>
    </source>
</evidence>
<dbReference type="PROSITE" id="PS00737">
    <property type="entry name" value="THIOLASE_2"/>
    <property type="match status" value="1"/>
</dbReference>
<keyword evidence="10 12" id="KW-0012">Acyltransferase</keyword>
<evidence type="ECO:0000256" key="8">
    <source>
        <dbReference type="ARBA" id="ARBA00022958"/>
    </source>
</evidence>
<dbReference type="PIRSF" id="PIRSF000429">
    <property type="entry name" value="Ac-CoA_Ac_transf"/>
    <property type="match status" value="1"/>
</dbReference>
<evidence type="ECO:0000256" key="11">
    <source>
        <dbReference type="PIRSR" id="PIRSR000429-1"/>
    </source>
</evidence>
<feature type="active site" description="Proton acceptor" evidence="11">
    <location>
        <position position="353"/>
    </location>
</feature>
<dbReference type="InterPro" id="IPR020610">
    <property type="entry name" value="Thiolase_AS"/>
</dbReference>
<name>A0A7S2SEY6_9STRA</name>
<accession>A0A7S2SEY6</accession>
<dbReference type="PANTHER" id="PTHR18919:SF156">
    <property type="entry name" value="ACETYL-COA ACETYLTRANSFERASE, MITOCHONDRIAL"/>
    <property type="match status" value="1"/>
</dbReference>
<proteinExistence type="inferred from homology"/>
<evidence type="ECO:0000256" key="2">
    <source>
        <dbReference type="ARBA" id="ARBA00010982"/>
    </source>
</evidence>
<dbReference type="Pfam" id="PF00108">
    <property type="entry name" value="Thiolase_N"/>
    <property type="match status" value="1"/>
</dbReference>
<keyword evidence="7" id="KW-0809">Transit peptide</keyword>
<comment type="similarity">
    <text evidence="2 12">Belongs to the thiolase-like superfamily. Thiolase family.</text>
</comment>
<feature type="domain" description="Thiolase N-terminal" evidence="13">
    <location>
        <begin position="10"/>
        <end position="266"/>
    </location>
</feature>
<comment type="subcellular location">
    <subcellularLocation>
        <location evidence="1">Mitochondrion</location>
    </subcellularLocation>
</comment>
<sequence length="398" mass="41440">MSAAKRGTGVVIVGAKRTCIGSFMGCHKDTGVAQLGATAAKGAIAQAGISPEDVEEVVMGCVIQAGVGQAPARQVALGAKMGLNTPSTTINKVCASGMKSVMMAAQGVQAGDRKIMLAGGMENMSQIPHYMNLRVPTGFGDAKAVDGIQHDGLTDAYSKELMGKCTEGVVQRMGITREMQDAFAIGSYEKSRLAQKNGIFSSEIVGVEVVDRKGKTTTFLEDEECKKFFPEKFPSLRPAFDKDGSITAANSSKINDGAGAMVLMCEEEALARGLKPLARIIGYDDAAVEPADFAIAPADACKRLFAKTGIAPSDIDFHEINEAFSAVALANMQLLDIDASKVNVHGGAVSLGHPIGCSGSRILISLMNVLSRQNGTLGMASICNGGGGASAIILERMN</sequence>
<evidence type="ECO:0000256" key="5">
    <source>
        <dbReference type="ARBA" id="ARBA00022679"/>
    </source>
</evidence>
<keyword evidence="9" id="KW-0496">Mitochondrion</keyword>
<dbReference type="GO" id="GO:0003985">
    <property type="term" value="F:acetyl-CoA C-acetyltransferase activity"/>
    <property type="evidence" value="ECO:0007669"/>
    <property type="project" value="UniProtKB-EC"/>
</dbReference>
<dbReference type="EMBL" id="HBHK01020811">
    <property type="protein sequence ID" value="CAD9697483.1"/>
    <property type="molecule type" value="Transcribed_RNA"/>
</dbReference>
<evidence type="ECO:0000256" key="7">
    <source>
        <dbReference type="ARBA" id="ARBA00022946"/>
    </source>
</evidence>
<dbReference type="EC" id="2.3.1.9" evidence="4"/>
<feature type="active site" description="Proton acceptor" evidence="11">
    <location>
        <position position="383"/>
    </location>
</feature>
<comment type="subunit">
    <text evidence="3">Homotetramer.</text>
</comment>
<dbReference type="SUPFAM" id="SSF53901">
    <property type="entry name" value="Thiolase-like"/>
    <property type="match status" value="2"/>
</dbReference>
<dbReference type="Gene3D" id="3.40.47.10">
    <property type="match status" value="1"/>
</dbReference>
<evidence type="ECO:0000256" key="10">
    <source>
        <dbReference type="ARBA" id="ARBA00023315"/>
    </source>
</evidence>
<keyword evidence="8" id="KW-0630">Potassium</keyword>
<dbReference type="InterPro" id="IPR020613">
    <property type="entry name" value="Thiolase_CS"/>
</dbReference>
<dbReference type="CDD" id="cd00751">
    <property type="entry name" value="thiolase"/>
    <property type="match status" value="1"/>
</dbReference>
<keyword evidence="5 12" id="KW-0808">Transferase</keyword>
<dbReference type="InterPro" id="IPR020615">
    <property type="entry name" value="Thiolase_acyl_enz_int_AS"/>
</dbReference>
<dbReference type="GO" id="GO:0006635">
    <property type="term" value="P:fatty acid beta-oxidation"/>
    <property type="evidence" value="ECO:0007669"/>
    <property type="project" value="TreeGrafter"/>
</dbReference>
<dbReference type="GO" id="GO:0005739">
    <property type="term" value="C:mitochondrion"/>
    <property type="evidence" value="ECO:0007669"/>
    <property type="project" value="UniProtKB-SubCell"/>
</dbReference>
<dbReference type="PANTHER" id="PTHR18919">
    <property type="entry name" value="ACETYL-COA C-ACYLTRANSFERASE"/>
    <property type="match status" value="1"/>
</dbReference>
<dbReference type="PROSITE" id="PS00099">
    <property type="entry name" value="THIOLASE_3"/>
    <property type="match status" value="1"/>
</dbReference>
<dbReference type="InterPro" id="IPR002155">
    <property type="entry name" value="Thiolase"/>
</dbReference>
<feature type="domain" description="Thiolase C-terminal" evidence="14">
    <location>
        <begin position="274"/>
        <end position="396"/>
    </location>
</feature>
<dbReference type="AlphaFoldDB" id="A0A7S2SEY6"/>
<dbReference type="NCBIfam" id="TIGR01930">
    <property type="entry name" value="AcCoA-C-Actrans"/>
    <property type="match status" value="1"/>
</dbReference>
<dbReference type="InterPro" id="IPR020617">
    <property type="entry name" value="Thiolase_C"/>
</dbReference>
<dbReference type="InterPro" id="IPR020616">
    <property type="entry name" value="Thiolase_N"/>
</dbReference>
<evidence type="ECO:0000256" key="3">
    <source>
        <dbReference type="ARBA" id="ARBA00011881"/>
    </source>
</evidence>
<reference evidence="15" key="1">
    <citation type="submission" date="2021-01" db="EMBL/GenBank/DDBJ databases">
        <authorList>
            <person name="Corre E."/>
            <person name="Pelletier E."/>
            <person name="Niang G."/>
            <person name="Scheremetjew M."/>
            <person name="Finn R."/>
            <person name="Kale V."/>
            <person name="Holt S."/>
            <person name="Cochrane G."/>
            <person name="Meng A."/>
            <person name="Brown T."/>
            <person name="Cohen L."/>
        </authorList>
    </citation>
    <scope>NUCLEOTIDE SEQUENCE</scope>
    <source>
        <strain evidence="15">NY070348D</strain>
    </source>
</reference>
<feature type="active site" description="Acyl-thioester intermediate" evidence="11">
    <location>
        <position position="94"/>
    </location>
</feature>
<evidence type="ECO:0000256" key="4">
    <source>
        <dbReference type="ARBA" id="ARBA00012705"/>
    </source>
</evidence>
<evidence type="ECO:0000259" key="13">
    <source>
        <dbReference type="Pfam" id="PF00108"/>
    </source>
</evidence>
<dbReference type="GO" id="GO:0046872">
    <property type="term" value="F:metal ion binding"/>
    <property type="evidence" value="ECO:0007669"/>
    <property type="project" value="UniProtKB-KW"/>
</dbReference>
<evidence type="ECO:0000256" key="6">
    <source>
        <dbReference type="ARBA" id="ARBA00022723"/>
    </source>
</evidence>
<dbReference type="InterPro" id="IPR016039">
    <property type="entry name" value="Thiolase-like"/>
</dbReference>
<protein>
    <recommendedName>
        <fullName evidence="4">acetyl-CoA C-acetyltransferase</fullName>
        <ecNumber evidence="4">2.3.1.9</ecNumber>
    </recommendedName>
</protein>
<evidence type="ECO:0000256" key="9">
    <source>
        <dbReference type="ARBA" id="ARBA00023128"/>
    </source>
</evidence>
<evidence type="ECO:0000256" key="1">
    <source>
        <dbReference type="ARBA" id="ARBA00004173"/>
    </source>
</evidence>
<organism evidence="15">
    <name type="scientific">Mucochytrium quahogii</name>
    <dbReference type="NCBI Taxonomy" id="96639"/>
    <lineage>
        <taxon>Eukaryota</taxon>
        <taxon>Sar</taxon>
        <taxon>Stramenopiles</taxon>
        <taxon>Bigyra</taxon>
        <taxon>Labyrinthulomycetes</taxon>
        <taxon>Thraustochytrida</taxon>
        <taxon>Thraustochytriidae</taxon>
        <taxon>Mucochytrium</taxon>
    </lineage>
</organism>
<keyword evidence="6" id="KW-0479">Metal-binding</keyword>
<dbReference type="PROSITE" id="PS00098">
    <property type="entry name" value="THIOLASE_1"/>
    <property type="match status" value="1"/>
</dbReference>
<dbReference type="Pfam" id="PF02803">
    <property type="entry name" value="Thiolase_C"/>
    <property type="match status" value="1"/>
</dbReference>